<dbReference type="SUPFAM" id="SSF69635">
    <property type="entry name" value="Type III secretory system chaperone-like"/>
    <property type="match status" value="1"/>
</dbReference>
<name>A0A6S6S1D5_9BACT</name>
<reference evidence="1" key="1">
    <citation type="submission" date="2020-01" db="EMBL/GenBank/DDBJ databases">
        <authorList>
            <person name="Meier V. D."/>
            <person name="Meier V D."/>
        </authorList>
    </citation>
    <scope>NUCLEOTIDE SEQUENCE</scope>
    <source>
        <strain evidence="1">HLG_WM_MAG_10</strain>
    </source>
</reference>
<dbReference type="EMBL" id="CACVAQ010000020">
    <property type="protein sequence ID" value="CAA6799102.1"/>
    <property type="molecule type" value="Genomic_DNA"/>
</dbReference>
<sequence>MPILESHRQLINDAILSLGIKPDICQQKENPNLWKLHRGTAQVIIVVQESTNHLEDKVSTISMMSPILQIPTDFEKTKELYDFILDANHKLITESFSVSNQWLLLNSSYYLDDMRRQEIIQMLDALSFHAQSFIRIIGEEFGINQETK</sequence>
<evidence type="ECO:0000313" key="1">
    <source>
        <dbReference type="EMBL" id="CAA6799102.1"/>
    </source>
</evidence>
<accession>A0A6S6S1D5</accession>
<organism evidence="1">
    <name type="scientific">uncultured Aureispira sp</name>
    <dbReference type="NCBI Taxonomy" id="1331704"/>
    <lineage>
        <taxon>Bacteria</taxon>
        <taxon>Pseudomonadati</taxon>
        <taxon>Bacteroidota</taxon>
        <taxon>Saprospiria</taxon>
        <taxon>Saprospirales</taxon>
        <taxon>Saprospiraceae</taxon>
        <taxon>Aureispira</taxon>
        <taxon>environmental samples</taxon>
    </lineage>
</organism>
<dbReference type="AlphaFoldDB" id="A0A6S6S1D5"/>
<evidence type="ECO:0008006" key="2">
    <source>
        <dbReference type="Google" id="ProtNLM"/>
    </source>
</evidence>
<proteinExistence type="predicted"/>
<gene>
    <name evidence="1" type="ORF">HELGO_WM10321</name>
</gene>
<dbReference type="CDD" id="cd17036">
    <property type="entry name" value="T3SC_YbjN-like_1"/>
    <property type="match status" value="1"/>
</dbReference>
<protein>
    <recommendedName>
        <fullName evidence="2">YbjN domain-containing protein</fullName>
    </recommendedName>
</protein>
<dbReference type="Gene3D" id="3.30.1460.10">
    <property type="match status" value="1"/>
</dbReference>